<dbReference type="GO" id="GO:0003700">
    <property type="term" value="F:DNA-binding transcription factor activity"/>
    <property type="evidence" value="ECO:0007669"/>
    <property type="project" value="TreeGrafter"/>
</dbReference>
<evidence type="ECO:0000256" key="2">
    <source>
        <dbReference type="ARBA" id="ARBA00023125"/>
    </source>
</evidence>
<evidence type="ECO:0000256" key="1">
    <source>
        <dbReference type="ARBA" id="ARBA00023015"/>
    </source>
</evidence>
<protein>
    <submittedName>
        <fullName evidence="7">TetR family transcriptional regulator</fullName>
    </submittedName>
</protein>
<comment type="caution">
    <text evidence="7">The sequence shown here is derived from an EMBL/GenBank/DDBJ whole genome shotgun (WGS) entry which is preliminary data.</text>
</comment>
<keyword evidence="3" id="KW-0804">Transcription</keyword>
<name>A0A1E7LNZ8_9ACTN</name>
<dbReference type="AlphaFoldDB" id="A0A1E7LNZ8"/>
<dbReference type="PANTHER" id="PTHR30055">
    <property type="entry name" value="HTH-TYPE TRANSCRIPTIONAL REGULATOR RUTR"/>
    <property type="match status" value="1"/>
</dbReference>
<dbReference type="InterPro" id="IPR036271">
    <property type="entry name" value="Tet_transcr_reg_TetR-rel_C_sf"/>
</dbReference>
<dbReference type="InterPro" id="IPR050109">
    <property type="entry name" value="HTH-type_TetR-like_transc_reg"/>
</dbReference>
<evidence type="ECO:0000256" key="3">
    <source>
        <dbReference type="ARBA" id="ARBA00023163"/>
    </source>
</evidence>
<evidence type="ECO:0000256" key="5">
    <source>
        <dbReference type="SAM" id="MobiDB-lite"/>
    </source>
</evidence>
<dbReference type="OrthoDB" id="329481at2"/>
<dbReference type="SUPFAM" id="SSF46689">
    <property type="entry name" value="Homeodomain-like"/>
    <property type="match status" value="1"/>
</dbReference>
<reference evidence="7 8" key="1">
    <citation type="journal article" date="2016" name="Front. Microbiol.">
        <title>Comparative Genomics Analysis of Streptomyces Species Reveals Their Adaptation to the Marine Environment and Their Diversity at the Genomic Level.</title>
        <authorList>
            <person name="Tian X."/>
            <person name="Zhang Z."/>
            <person name="Yang T."/>
            <person name="Chen M."/>
            <person name="Li J."/>
            <person name="Chen F."/>
            <person name="Yang J."/>
            <person name="Li W."/>
            <person name="Zhang B."/>
            <person name="Zhang Z."/>
            <person name="Wu J."/>
            <person name="Zhang C."/>
            <person name="Long L."/>
            <person name="Xiao J."/>
        </authorList>
    </citation>
    <scope>NUCLEOTIDE SEQUENCE [LARGE SCALE GENOMIC DNA]</scope>
    <source>
        <strain evidence="7 8">SCSIO M10372</strain>
    </source>
</reference>
<gene>
    <name evidence="7" type="ORF">AN221_26615</name>
</gene>
<dbReference type="Pfam" id="PF00440">
    <property type="entry name" value="TetR_N"/>
    <property type="match status" value="1"/>
</dbReference>
<keyword evidence="2 4" id="KW-0238">DNA-binding</keyword>
<evidence type="ECO:0000259" key="6">
    <source>
        <dbReference type="PROSITE" id="PS50977"/>
    </source>
</evidence>
<evidence type="ECO:0000313" key="8">
    <source>
        <dbReference type="Proteomes" id="UP000175971"/>
    </source>
</evidence>
<dbReference type="RefSeq" id="WP_070203050.1">
    <property type="nucleotide sequence ID" value="NZ_LJGZ01000097.1"/>
</dbReference>
<evidence type="ECO:0000313" key="7">
    <source>
        <dbReference type="EMBL" id="OEV17623.1"/>
    </source>
</evidence>
<dbReference type="SUPFAM" id="SSF48498">
    <property type="entry name" value="Tetracyclin repressor-like, C-terminal domain"/>
    <property type="match status" value="1"/>
</dbReference>
<dbReference type="EMBL" id="LJGZ01000097">
    <property type="protein sequence ID" value="OEV17623.1"/>
    <property type="molecule type" value="Genomic_DNA"/>
</dbReference>
<organism evidence="7 8">
    <name type="scientific">Streptomyces nanshensis</name>
    <dbReference type="NCBI Taxonomy" id="518642"/>
    <lineage>
        <taxon>Bacteria</taxon>
        <taxon>Bacillati</taxon>
        <taxon>Actinomycetota</taxon>
        <taxon>Actinomycetes</taxon>
        <taxon>Kitasatosporales</taxon>
        <taxon>Streptomycetaceae</taxon>
        <taxon>Streptomyces</taxon>
    </lineage>
</organism>
<dbReference type="Proteomes" id="UP000175971">
    <property type="component" value="Unassembled WGS sequence"/>
</dbReference>
<feature type="region of interest" description="Disordered" evidence="5">
    <location>
        <begin position="1"/>
        <end position="20"/>
    </location>
</feature>
<feature type="DNA-binding region" description="H-T-H motif" evidence="4">
    <location>
        <begin position="43"/>
        <end position="62"/>
    </location>
</feature>
<dbReference type="InterPro" id="IPR001647">
    <property type="entry name" value="HTH_TetR"/>
</dbReference>
<feature type="domain" description="HTH tetR-type" evidence="6">
    <location>
        <begin position="20"/>
        <end position="80"/>
    </location>
</feature>
<keyword evidence="8" id="KW-1185">Reference proteome</keyword>
<dbReference type="PANTHER" id="PTHR30055:SF151">
    <property type="entry name" value="TRANSCRIPTIONAL REGULATORY PROTEIN"/>
    <property type="match status" value="1"/>
</dbReference>
<dbReference type="PATRIC" id="fig|518642.7.peg.6696"/>
<accession>A0A1E7LNZ8</accession>
<dbReference type="GO" id="GO:0000976">
    <property type="term" value="F:transcription cis-regulatory region binding"/>
    <property type="evidence" value="ECO:0007669"/>
    <property type="project" value="TreeGrafter"/>
</dbReference>
<dbReference type="PROSITE" id="PS50977">
    <property type="entry name" value="HTH_TETR_2"/>
    <property type="match status" value="1"/>
</dbReference>
<sequence>MTSPGPRPRRGRPPAAERPPLDRDRIARAALRVAGEEGFGALTMRRLAEELAVTPRALYNCVKDRQEVVDLTARLMMERLPRHVYDVDDWRSTVRRIYRAAREQYRAVPRATLISLDERVTPAEIHPARLLHTEEMLAFLCAIGLGLEDAVHVRGRFLQDVFAFTLLIDYRYDRSDETVRAMMQQPVPAPWLAAHPELDVPYARAAAELPTLTSDAYFERVVDDAIVLIEHRLRR</sequence>
<dbReference type="InterPro" id="IPR009057">
    <property type="entry name" value="Homeodomain-like_sf"/>
</dbReference>
<proteinExistence type="predicted"/>
<evidence type="ECO:0000256" key="4">
    <source>
        <dbReference type="PROSITE-ProRule" id="PRU00335"/>
    </source>
</evidence>
<keyword evidence="1" id="KW-0805">Transcription regulation</keyword>
<dbReference type="Gene3D" id="1.10.357.10">
    <property type="entry name" value="Tetracycline Repressor, domain 2"/>
    <property type="match status" value="1"/>
</dbReference>